<protein>
    <submittedName>
        <fullName evidence="2">Uncharacterized protein</fullName>
    </submittedName>
</protein>
<sequence length="230" mass="24336">MKVIIALVTFAALTTAYKTLSEEGDYKFIVNFSKNSSNKNNTDAYLGLIVGSTTQPLTNSYYVTGACVNIGQSNYQLTTASTSLQGFGIEWGCASSCTSLAAIYNTVKFYAGASWEQDTSHVASSGSSLTQVTTPAGVNSYNTTDKKVMHTWTGLTPTEISSSVYFPNQTSKWYVRCFARFNHAASISLDSGAANLGTTLGNGKNLTLKGNSQKAAVFLAIAGSLVAITA</sequence>
<evidence type="ECO:0000313" key="2">
    <source>
        <dbReference type="EMBL" id="CAI2379712.1"/>
    </source>
</evidence>
<accession>A0AAD1XWT9</accession>
<gene>
    <name evidence="2" type="ORF">ECRASSUSDP1_LOCUS21125</name>
</gene>
<evidence type="ECO:0000313" key="3">
    <source>
        <dbReference type="Proteomes" id="UP001295684"/>
    </source>
</evidence>
<keyword evidence="3" id="KW-1185">Reference proteome</keyword>
<dbReference type="AlphaFoldDB" id="A0AAD1XWT9"/>
<comment type="caution">
    <text evidence="2">The sequence shown here is derived from an EMBL/GenBank/DDBJ whole genome shotgun (WGS) entry which is preliminary data.</text>
</comment>
<proteinExistence type="predicted"/>
<evidence type="ECO:0000256" key="1">
    <source>
        <dbReference type="SAM" id="SignalP"/>
    </source>
</evidence>
<dbReference type="Proteomes" id="UP001295684">
    <property type="component" value="Unassembled WGS sequence"/>
</dbReference>
<dbReference type="EMBL" id="CAMPGE010021567">
    <property type="protein sequence ID" value="CAI2379712.1"/>
    <property type="molecule type" value="Genomic_DNA"/>
</dbReference>
<feature type="chain" id="PRO_5042180135" evidence="1">
    <location>
        <begin position="17"/>
        <end position="230"/>
    </location>
</feature>
<feature type="signal peptide" evidence="1">
    <location>
        <begin position="1"/>
        <end position="16"/>
    </location>
</feature>
<keyword evidence="1" id="KW-0732">Signal</keyword>
<organism evidence="2 3">
    <name type="scientific">Euplotes crassus</name>
    <dbReference type="NCBI Taxonomy" id="5936"/>
    <lineage>
        <taxon>Eukaryota</taxon>
        <taxon>Sar</taxon>
        <taxon>Alveolata</taxon>
        <taxon>Ciliophora</taxon>
        <taxon>Intramacronucleata</taxon>
        <taxon>Spirotrichea</taxon>
        <taxon>Hypotrichia</taxon>
        <taxon>Euplotida</taxon>
        <taxon>Euplotidae</taxon>
        <taxon>Moneuplotes</taxon>
    </lineage>
</organism>
<name>A0AAD1XWT9_EUPCR</name>
<reference evidence="2" key="1">
    <citation type="submission" date="2023-07" db="EMBL/GenBank/DDBJ databases">
        <authorList>
            <consortium name="AG Swart"/>
            <person name="Singh M."/>
            <person name="Singh A."/>
            <person name="Seah K."/>
            <person name="Emmerich C."/>
        </authorList>
    </citation>
    <scope>NUCLEOTIDE SEQUENCE</scope>
    <source>
        <strain evidence="2">DP1</strain>
    </source>
</reference>